<feature type="signal peptide" evidence="1">
    <location>
        <begin position="1"/>
        <end position="16"/>
    </location>
</feature>
<protein>
    <submittedName>
        <fullName evidence="2">Uncharacterized protein</fullName>
    </submittedName>
</protein>
<proteinExistence type="predicted"/>
<dbReference type="AlphaFoldDB" id="A0A9P7ZDI1"/>
<dbReference type="RefSeq" id="XP_046113998.1">
    <property type="nucleotide sequence ID" value="XM_046259647.1"/>
</dbReference>
<sequence>MRFTLPTLALVAAVSAAPQVPDGPLNFYARLFRESDDCTTGSTSAYVGSRGGCVNISVPGSGSALVVVGEAAKYYLAGWTGPDCTGTVVLVETNPGVCTSLGGTDVQSWSNDLRVFG</sequence>
<comment type="caution">
    <text evidence="2">The sequence shown here is derived from an EMBL/GenBank/DDBJ whole genome shotgun (WGS) entry which is preliminary data.</text>
</comment>
<dbReference type="GeneID" id="70290550"/>
<feature type="chain" id="PRO_5040506459" evidence="1">
    <location>
        <begin position="17"/>
        <end position="117"/>
    </location>
</feature>
<dbReference type="OrthoDB" id="3769991at2759"/>
<organism evidence="2 3">
    <name type="scientific">Emericellopsis atlantica</name>
    <dbReference type="NCBI Taxonomy" id="2614577"/>
    <lineage>
        <taxon>Eukaryota</taxon>
        <taxon>Fungi</taxon>
        <taxon>Dikarya</taxon>
        <taxon>Ascomycota</taxon>
        <taxon>Pezizomycotina</taxon>
        <taxon>Sordariomycetes</taxon>
        <taxon>Hypocreomycetidae</taxon>
        <taxon>Hypocreales</taxon>
        <taxon>Bionectriaceae</taxon>
        <taxon>Emericellopsis</taxon>
    </lineage>
</organism>
<gene>
    <name evidence="2" type="ORF">F5Z01DRAFT_426533</name>
</gene>
<dbReference type="Proteomes" id="UP000887229">
    <property type="component" value="Unassembled WGS sequence"/>
</dbReference>
<evidence type="ECO:0000313" key="3">
    <source>
        <dbReference type="Proteomes" id="UP000887229"/>
    </source>
</evidence>
<accession>A0A9P7ZDI1</accession>
<dbReference type="EMBL" id="MU251283">
    <property type="protein sequence ID" value="KAG9250074.1"/>
    <property type="molecule type" value="Genomic_DNA"/>
</dbReference>
<keyword evidence="1" id="KW-0732">Signal</keyword>
<name>A0A9P7ZDI1_9HYPO</name>
<evidence type="ECO:0000256" key="1">
    <source>
        <dbReference type="SAM" id="SignalP"/>
    </source>
</evidence>
<keyword evidence="3" id="KW-1185">Reference proteome</keyword>
<evidence type="ECO:0000313" key="2">
    <source>
        <dbReference type="EMBL" id="KAG9250074.1"/>
    </source>
</evidence>
<reference evidence="2" key="1">
    <citation type="journal article" date="2021" name="IMA Fungus">
        <title>Genomic characterization of three marine fungi, including Emericellopsis atlantica sp. nov. with signatures of a generalist lifestyle and marine biomass degradation.</title>
        <authorList>
            <person name="Hagestad O.C."/>
            <person name="Hou L."/>
            <person name="Andersen J.H."/>
            <person name="Hansen E.H."/>
            <person name="Altermark B."/>
            <person name="Li C."/>
            <person name="Kuhnert E."/>
            <person name="Cox R.J."/>
            <person name="Crous P.W."/>
            <person name="Spatafora J.W."/>
            <person name="Lail K."/>
            <person name="Amirebrahimi M."/>
            <person name="Lipzen A."/>
            <person name="Pangilinan J."/>
            <person name="Andreopoulos W."/>
            <person name="Hayes R.D."/>
            <person name="Ng V."/>
            <person name="Grigoriev I.V."/>
            <person name="Jackson S.A."/>
            <person name="Sutton T.D.S."/>
            <person name="Dobson A.D.W."/>
            <person name="Rama T."/>
        </authorList>
    </citation>
    <scope>NUCLEOTIDE SEQUENCE</scope>
    <source>
        <strain evidence="2">TS7</strain>
    </source>
</reference>